<feature type="region of interest" description="Disordered" evidence="7">
    <location>
        <begin position="269"/>
        <end position="319"/>
    </location>
</feature>
<evidence type="ECO:0000256" key="6">
    <source>
        <dbReference type="SAM" id="Coils"/>
    </source>
</evidence>
<gene>
    <name evidence="9" type="primary">g8933</name>
    <name evidence="9" type="ORF">VP750_LOCUS8022</name>
</gene>
<dbReference type="EMBL" id="CAXHTA020000015">
    <property type="protein sequence ID" value="CAL5226116.1"/>
    <property type="molecule type" value="Genomic_DNA"/>
</dbReference>
<accession>A0ABP1G1M8</accession>
<sequence length="456" mass="50238">MSYTRTTRSGAKGAPPRHNEDASTSSQSVPPFLPKTYDMVSDPQTDDIISWSADGRSFTVWNQSECANMLLPQYFKHNNFSSFVRQLNTYGFRKSDPDLWQFSNDHFIRGRKDLLSDIQRKKTAAGGKEAVAPGAAAIEVGSFGGIVDEVQALKRDKNVLMLELVRLRQQHQAHEDEMRQMATRMGSTEMRQQQIMAFLARAVHNPAFLQQLLSARQNQRTLDNQGRKKRRATRQGSDLGPLPVSADNPMAIMSYQPLDDQLSTQFLDLLGEDPPMRPSATSRPDDDGTPTENSQSPQHPEGWSPPDMHDFGSAFDSMNLSTVPSDVQIEQLPQDGQHIEEMLRQAVQTNGFPDMPHDLRASAGVPNPSPFLASSAQEPQGAPHDMRPGAEMLPLTPPGSDLLMPDMPAESQEAFWQQLFNSPSGELSWQPPTSGGQGAPAVNIPSPAGTAAMPQK</sequence>
<keyword evidence="6" id="KW-0175">Coiled coil</keyword>
<name>A0ABP1G1M8_9CHLO</name>
<proteinExistence type="inferred from homology"/>
<feature type="region of interest" description="Disordered" evidence="7">
    <location>
        <begin position="373"/>
        <end position="401"/>
    </location>
</feature>
<keyword evidence="2" id="KW-0346">Stress response</keyword>
<dbReference type="InterPro" id="IPR036388">
    <property type="entry name" value="WH-like_DNA-bd_sf"/>
</dbReference>
<feature type="region of interest" description="Disordered" evidence="7">
    <location>
        <begin position="420"/>
        <end position="456"/>
    </location>
</feature>
<evidence type="ECO:0000256" key="4">
    <source>
        <dbReference type="ARBA" id="ARBA00023242"/>
    </source>
</evidence>
<comment type="subcellular location">
    <subcellularLocation>
        <location evidence="1">Nucleus</location>
    </subcellularLocation>
</comment>
<dbReference type="InterPro" id="IPR000232">
    <property type="entry name" value="HSF_DNA-bd"/>
</dbReference>
<dbReference type="SMART" id="SM00415">
    <property type="entry name" value="HSF"/>
    <property type="match status" value="1"/>
</dbReference>
<dbReference type="Gene3D" id="1.10.10.10">
    <property type="entry name" value="Winged helix-like DNA-binding domain superfamily/Winged helix DNA-binding domain"/>
    <property type="match status" value="1"/>
</dbReference>
<organism evidence="9 10">
    <name type="scientific">Coccomyxa viridis</name>
    <dbReference type="NCBI Taxonomy" id="1274662"/>
    <lineage>
        <taxon>Eukaryota</taxon>
        <taxon>Viridiplantae</taxon>
        <taxon>Chlorophyta</taxon>
        <taxon>core chlorophytes</taxon>
        <taxon>Trebouxiophyceae</taxon>
        <taxon>Trebouxiophyceae incertae sedis</taxon>
        <taxon>Coccomyxaceae</taxon>
        <taxon>Coccomyxa</taxon>
    </lineage>
</organism>
<evidence type="ECO:0000256" key="7">
    <source>
        <dbReference type="SAM" id="MobiDB-lite"/>
    </source>
</evidence>
<evidence type="ECO:0000256" key="2">
    <source>
        <dbReference type="ARBA" id="ARBA00023016"/>
    </source>
</evidence>
<dbReference type="Proteomes" id="UP001497392">
    <property type="component" value="Unassembled WGS sequence"/>
</dbReference>
<feature type="compositionally biased region" description="Polar residues" evidence="7">
    <location>
        <begin position="420"/>
        <end position="434"/>
    </location>
</feature>
<feature type="region of interest" description="Disordered" evidence="7">
    <location>
        <begin position="219"/>
        <end position="248"/>
    </location>
</feature>
<evidence type="ECO:0000256" key="5">
    <source>
        <dbReference type="RuleBase" id="RU004020"/>
    </source>
</evidence>
<dbReference type="PANTHER" id="PTHR10015:SF427">
    <property type="entry name" value="HEAT SHOCK FACTOR PROTEIN"/>
    <property type="match status" value="1"/>
</dbReference>
<dbReference type="PANTHER" id="PTHR10015">
    <property type="entry name" value="HEAT SHOCK TRANSCRIPTION FACTOR"/>
    <property type="match status" value="1"/>
</dbReference>
<evidence type="ECO:0000259" key="8">
    <source>
        <dbReference type="SMART" id="SM00415"/>
    </source>
</evidence>
<comment type="caution">
    <text evidence="9">The sequence shown here is derived from an EMBL/GenBank/DDBJ whole genome shotgun (WGS) entry which is preliminary data.</text>
</comment>
<evidence type="ECO:0000313" key="10">
    <source>
        <dbReference type="Proteomes" id="UP001497392"/>
    </source>
</evidence>
<feature type="region of interest" description="Disordered" evidence="7">
    <location>
        <begin position="1"/>
        <end position="34"/>
    </location>
</feature>
<evidence type="ECO:0000256" key="1">
    <source>
        <dbReference type="ARBA" id="ARBA00004123"/>
    </source>
</evidence>
<dbReference type="SUPFAM" id="SSF46785">
    <property type="entry name" value="Winged helix' DNA-binding domain"/>
    <property type="match status" value="1"/>
</dbReference>
<reference evidence="9 10" key="1">
    <citation type="submission" date="2024-06" db="EMBL/GenBank/DDBJ databases">
        <authorList>
            <person name="Kraege A."/>
            <person name="Thomma B."/>
        </authorList>
    </citation>
    <scope>NUCLEOTIDE SEQUENCE [LARGE SCALE GENOMIC DNA]</scope>
</reference>
<keyword evidence="3" id="KW-0238">DNA-binding</keyword>
<feature type="domain" description="HSF-type DNA-binding" evidence="8">
    <location>
        <begin position="28"/>
        <end position="121"/>
    </location>
</feature>
<keyword evidence="4" id="KW-0539">Nucleus</keyword>
<protein>
    <submittedName>
        <fullName evidence="9">G8933 protein</fullName>
    </submittedName>
</protein>
<dbReference type="InterPro" id="IPR036390">
    <property type="entry name" value="WH_DNA-bd_sf"/>
</dbReference>
<dbReference type="Pfam" id="PF00447">
    <property type="entry name" value="HSF_DNA-bind"/>
    <property type="match status" value="1"/>
</dbReference>
<feature type="coiled-coil region" evidence="6">
    <location>
        <begin position="150"/>
        <end position="184"/>
    </location>
</feature>
<evidence type="ECO:0000313" key="9">
    <source>
        <dbReference type="EMBL" id="CAL5226116.1"/>
    </source>
</evidence>
<dbReference type="PRINTS" id="PR00056">
    <property type="entry name" value="HSFDOMAIN"/>
</dbReference>
<comment type="similarity">
    <text evidence="5">Belongs to the HSF family.</text>
</comment>
<evidence type="ECO:0000256" key="3">
    <source>
        <dbReference type="ARBA" id="ARBA00023125"/>
    </source>
</evidence>
<keyword evidence="10" id="KW-1185">Reference proteome</keyword>